<evidence type="ECO:0000256" key="1">
    <source>
        <dbReference type="ARBA" id="ARBA00001933"/>
    </source>
</evidence>
<reference evidence="8 9" key="1">
    <citation type="submission" date="2021-03" db="EMBL/GenBank/DDBJ databases">
        <title>Genomic Encyclopedia of Type Strains, Phase IV (KMG-IV): sequencing the most valuable type-strain genomes for metagenomic binning, comparative biology and taxonomic classification.</title>
        <authorList>
            <person name="Goeker M."/>
        </authorList>
    </citation>
    <scope>NUCLEOTIDE SEQUENCE [LARGE SCALE GENOMIC DNA]</scope>
    <source>
        <strain evidence="8 9">DSM 27138</strain>
    </source>
</reference>
<protein>
    <recommendedName>
        <fullName evidence="3">cysteine desulfurase</fullName>
        <ecNumber evidence="3">2.8.1.7</ecNumber>
    </recommendedName>
</protein>
<dbReference type="SUPFAM" id="SSF53383">
    <property type="entry name" value="PLP-dependent transferases"/>
    <property type="match status" value="1"/>
</dbReference>
<comment type="cofactor">
    <cofactor evidence="1 6">
        <name>pyridoxal 5'-phosphate</name>
        <dbReference type="ChEBI" id="CHEBI:597326"/>
    </cofactor>
</comment>
<keyword evidence="4" id="KW-0663">Pyridoxal phosphate</keyword>
<evidence type="ECO:0000259" key="7">
    <source>
        <dbReference type="Pfam" id="PF00266"/>
    </source>
</evidence>
<dbReference type="PROSITE" id="PS00595">
    <property type="entry name" value="AA_TRANSFER_CLASS_5"/>
    <property type="match status" value="1"/>
</dbReference>
<evidence type="ECO:0000256" key="6">
    <source>
        <dbReference type="RuleBase" id="RU004504"/>
    </source>
</evidence>
<comment type="catalytic activity">
    <reaction evidence="5">
        <text>(sulfur carrier)-H + L-cysteine = (sulfur carrier)-SH + L-alanine</text>
        <dbReference type="Rhea" id="RHEA:43892"/>
        <dbReference type="Rhea" id="RHEA-COMP:14737"/>
        <dbReference type="Rhea" id="RHEA-COMP:14739"/>
        <dbReference type="ChEBI" id="CHEBI:29917"/>
        <dbReference type="ChEBI" id="CHEBI:35235"/>
        <dbReference type="ChEBI" id="CHEBI:57972"/>
        <dbReference type="ChEBI" id="CHEBI:64428"/>
        <dbReference type="EC" id="2.8.1.7"/>
    </reaction>
</comment>
<dbReference type="PIRSF" id="PIRSF005572">
    <property type="entry name" value="NifS"/>
    <property type="match status" value="1"/>
</dbReference>
<evidence type="ECO:0000313" key="8">
    <source>
        <dbReference type="EMBL" id="MBP2018371.1"/>
    </source>
</evidence>
<keyword evidence="9" id="KW-1185">Reference proteome</keyword>
<dbReference type="InterPro" id="IPR016454">
    <property type="entry name" value="Cysteine_dSase"/>
</dbReference>
<name>A0ABS4JS55_9FIRM</name>
<comment type="caution">
    <text evidence="8">The sequence shown here is derived from an EMBL/GenBank/DDBJ whole genome shotgun (WGS) entry which is preliminary data.</text>
</comment>
<evidence type="ECO:0000256" key="3">
    <source>
        <dbReference type="ARBA" id="ARBA00012239"/>
    </source>
</evidence>
<gene>
    <name evidence="8" type="ORF">J2Z79_001779</name>
</gene>
<comment type="similarity">
    <text evidence="2">Belongs to the class-V pyridoxal-phosphate-dependent aminotransferase family. Csd subfamily.</text>
</comment>
<dbReference type="EMBL" id="JAGGLG010000012">
    <property type="protein sequence ID" value="MBP2018371.1"/>
    <property type="molecule type" value="Genomic_DNA"/>
</dbReference>
<dbReference type="EC" id="2.8.1.7" evidence="3"/>
<dbReference type="Pfam" id="PF00266">
    <property type="entry name" value="Aminotran_5"/>
    <property type="match status" value="1"/>
</dbReference>
<dbReference type="InterPro" id="IPR015424">
    <property type="entry name" value="PyrdxlP-dep_Trfase"/>
</dbReference>
<dbReference type="InterPro" id="IPR015422">
    <property type="entry name" value="PyrdxlP-dep_Trfase_small"/>
</dbReference>
<dbReference type="NCBIfam" id="TIGR01977">
    <property type="entry name" value="am_tr_V_EF2568"/>
    <property type="match status" value="1"/>
</dbReference>
<dbReference type="InterPro" id="IPR015421">
    <property type="entry name" value="PyrdxlP-dep_Trfase_major"/>
</dbReference>
<sequence>MSGDVTYLDNAATSWPKPPGVAQAIVECLEREAGNPGRSGHRLSLAAGRRVYAVREAVAELFGAPDPVRVIFTHNGTMAVNMALGGLLAPGDRVVCTGMEHNAVMRPLRDLEAHGVTVVVAPCDAAGRLDLDAFARAVEAAPTRMVVLNHASNVTGTLCPVAEAAAVARRAGALVLLDAAQTAGTVPIDMEALGVDLLAFTGHKGLLGPSGTGGLILGERVNAAEMVPLLRGGTGSRSAQERQPPDLPDRFEAGTVNFAGIAGLGAGLEALAAMGGPAAVGQREGELAQRLWEGLSEIPGVRLYGSADRTERVAVVSFTIDGLTVSEVGCRLDDEYGILTRVGLHCAPSAHRTIGTFPTGTVRLSPGPFTTVDQIDRTIQAVRAIARGV</sequence>
<dbReference type="RefSeq" id="WP_209466497.1">
    <property type="nucleotide sequence ID" value="NZ_JAGGLG010000012.1"/>
</dbReference>
<evidence type="ECO:0000256" key="4">
    <source>
        <dbReference type="ARBA" id="ARBA00022898"/>
    </source>
</evidence>
<evidence type="ECO:0000256" key="5">
    <source>
        <dbReference type="ARBA" id="ARBA00050776"/>
    </source>
</evidence>
<proteinExistence type="inferred from homology"/>
<dbReference type="PANTHER" id="PTHR43586">
    <property type="entry name" value="CYSTEINE DESULFURASE"/>
    <property type="match status" value="1"/>
</dbReference>
<dbReference type="InterPro" id="IPR000192">
    <property type="entry name" value="Aminotrans_V_dom"/>
</dbReference>
<accession>A0ABS4JS55</accession>
<dbReference type="InterPro" id="IPR020578">
    <property type="entry name" value="Aminotrans_V_PyrdxlP_BS"/>
</dbReference>
<dbReference type="Proteomes" id="UP001519289">
    <property type="component" value="Unassembled WGS sequence"/>
</dbReference>
<dbReference type="Gene3D" id="3.90.1150.10">
    <property type="entry name" value="Aspartate Aminotransferase, domain 1"/>
    <property type="match status" value="1"/>
</dbReference>
<feature type="domain" description="Aminotransferase class V" evidence="7">
    <location>
        <begin position="6"/>
        <end position="377"/>
    </location>
</feature>
<evidence type="ECO:0000313" key="9">
    <source>
        <dbReference type="Proteomes" id="UP001519289"/>
    </source>
</evidence>
<dbReference type="InterPro" id="IPR010969">
    <property type="entry name" value="Cys_dSase-rel_unknwn_funct"/>
</dbReference>
<evidence type="ECO:0000256" key="2">
    <source>
        <dbReference type="ARBA" id="ARBA00010447"/>
    </source>
</evidence>
<organism evidence="8 9">
    <name type="scientific">Symbiobacterium terraclitae</name>
    <dbReference type="NCBI Taxonomy" id="557451"/>
    <lineage>
        <taxon>Bacteria</taxon>
        <taxon>Bacillati</taxon>
        <taxon>Bacillota</taxon>
        <taxon>Clostridia</taxon>
        <taxon>Eubacteriales</taxon>
        <taxon>Symbiobacteriaceae</taxon>
        <taxon>Symbiobacterium</taxon>
    </lineage>
</organism>
<dbReference type="Gene3D" id="3.40.640.10">
    <property type="entry name" value="Type I PLP-dependent aspartate aminotransferase-like (Major domain)"/>
    <property type="match status" value="1"/>
</dbReference>
<dbReference type="PANTHER" id="PTHR43586:SF4">
    <property type="entry name" value="ISOPENICILLIN N EPIMERASE"/>
    <property type="match status" value="1"/>
</dbReference>